<dbReference type="Proteomes" id="UP000029413">
    <property type="component" value="Chromosome 1"/>
</dbReference>
<dbReference type="SUPFAM" id="SSF51430">
    <property type="entry name" value="NAD(P)-linked oxidoreductase"/>
    <property type="match status" value="1"/>
</dbReference>
<dbReference type="InterPro" id="IPR050523">
    <property type="entry name" value="AKR_Detox_Biosynth"/>
</dbReference>
<dbReference type="PANTHER" id="PTHR43364:SF4">
    <property type="entry name" value="NAD(P)-LINKED OXIDOREDUCTASE SUPERFAMILY PROTEIN"/>
    <property type="match status" value="1"/>
</dbReference>
<evidence type="ECO:0000313" key="4">
    <source>
        <dbReference type="Proteomes" id="UP000029413"/>
    </source>
</evidence>
<gene>
    <name evidence="3" type="ORF">DM39_2001</name>
</gene>
<name>A0AAN0RNY9_9BURK</name>
<dbReference type="KEGG" id="bcen:DM39_2001"/>
<dbReference type="GO" id="GO:0016491">
    <property type="term" value="F:oxidoreductase activity"/>
    <property type="evidence" value="ECO:0007669"/>
    <property type="project" value="UniProtKB-KW"/>
</dbReference>
<evidence type="ECO:0000256" key="1">
    <source>
        <dbReference type="ARBA" id="ARBA00023002"/>
    </source>
</evidence>
<proteinExistence type="predicted"/>
<feature type="domain" description="NADP-dependent oxidoreductase" evidence="2">
    <location>
        <begin position="16"/>
        <end position="318"/>
    </location>
</feature>
<organism evidence="3 4">
    <name type="scientific">Burkholderia cenocepacia</name>
    <dbReference type="NCBI Taxonomy" id="95486"/>
    <lineage>
        <taxon>Bacteria</taxon>
        <taxon>Pseudomonadati</taxon>
        <taxon>Pseudomonadota</taxon>
        <taxon>Betaproteobacteria</taxon>
        <taxon>Burkholderiales</taxon>
        <taxon>Burkholderiaceae</taxon>
        <taxon>Burkholderia</taxon>
        <taxon>Burkholderia cepacia complex</taxon>
    </lineage>
</organism>
<accession>A0AAN0RNY9</accession>
<reference evidence="3 4" key="1">
    <citation type="submission" date="2014-05" db="EMBL/GenBank/DDBJ databases">
        <authorList>
            <person name="Bishop-Lilly K.A."/>
            <person name="Broomall S.M."/>
            <person name="Chain P.S."/>
            <person name="Chertkov O."/>
            <person name="Coyne S.R."/>
            <person name="Daligault H.E."/>
            <person name="Davenport K.W."/>
            <person name="Erkkila T."/>
            <person name="Frey K.G."/>
            <person name="Gibbons H.S."/>
            <person name="Gu W."/>
            <person name="Jaissle J."/>
            <person name="Johnson S.L."/>
            <person name="Koroleva G.I."/>
            <person name="Ladner J.T."/>
            <person name="Lo C.-C."/>
            <person name="Minogue T.D."/>
            <person name="Munk C."/>
            <person name="Palacios G.F."/>
            <person name="Redden C.L."/>
            <person name="Rosenzweig C.N."/>
            <person name="Scholz M.B."/>
            <person name="Teshima H."/>
            <person name="Xu Y."/>
        </authorList>
    </citation>
    <scope>NUCLEOTIDE SEQUENCE [LARGE SCALE GENOMIC DNA]</scope>
    <source>
        <strain evidence="3 4">DDS 22E-1</strain>
    </source>
</reference>
<dbReference type="GO" id="GO:0005829">
    <property type="term" value="C:cytosol"/>
    <property type="evidence" value="ECO:0007669"/>
    <property type="project" value="TreeGrafter"/>
</dbReference>
<keyword evidence="1" id="KW-0560">Oxidoreductase</keyword>
<evidence type="ECO:0000313" key="3">
    <source>
        <dbReference type="EMBL" id="AIO31151.1"/>
    </source>
</evidence>
<dbReference type="EMBL" id="CP007783">
    <property type="protein sequence ID" value="AIO31151.1"/>
    <property type="molecule type" value="Genomic_DNA"/>
</dbReference>
<dbReference type="PANTHER" id="PTHR43364">
    <property type="entry name" value="NADH-SPECIFIC METHYLGLYOXAL REDUCTASE-RELATED"/>
    <property type="match status" value="1"/>
</dbReference>
<sequence>MKHASLGSTGMYVSSVGLGTATLGVAPRVEDADRLVGRALDLGITLVDTANSYGNQPRFDRPGAPPAAERESAEEILGRALGARRHDLVLCSKVMEPIGDGPNDRGLSRRHIFSQVESSLRRLRTDYLDVYYAHHPDPHTPIEQTLSAFNDLIRQGKIRYYALSTFGAWQMTETLWKADRLGLAAPVCNQVAYSLANRTAEEEIVPACLKFGLTLTAFAPLGGGLLAGEQALQRPIVGAQRFGLGGFNATKLDLARRFNALAHNWGYAPSSLALAWLLSRPSVSCAIVGAESIGELETATNACDIELPPDLLTQLDEIGRPEPRAWY</sequence>
<dbReference type="Gene3D" id="3.20.20.100">
    <property type="entry name" value="NADP-dependent oxidoreductase domain"/>
    <property type="match status" value="1"/>
</dbReference>
<dbReference type="Pfam" id="PF00248">
    <property type="entry name" value="Aldo_ket_red"/>
    <property type="match status" value="1"/>
</dbReference>
<dbReference type="InterPro" id="IPR036812">
    <property type="entry name" value="NAD(P)_OxRdtase_dom_sf"/>
</dbReference>
<dbReference type="AlphaFoldDB" id="A0AAN0RNY9"/>
<evidence type="ECO:0000259" key="2">
    <source>
        <dbReference type="Pfam" id="PF00248"/>
    </source>
</evidence>
<protein>
    <submittedName>
        <fullName evidence="3">Aldo/keto reductase family protein</fullName>
    </submittedName>
</protein>
<dbReference type="InterPro" id="IPR023210">
    <property type="entry name" value="NADP_OxRdtase_dom"/>
</dbReference>
<keyword evidence="4" id="KW-1185">Reference proteome</keyword>